<name>A0A1H5XKC5_NITMU</name>
<dbReference type="EMBL" id="FNVK01000032">
    <property type="protein sequence ID" value="SEG11935.1"/>
    <property type="molecule type" value="Genomic_DNA"/>
</dbReference>
<accession>A0A1H5XKC5</accession>
<gene>
    <name evidence="1" type="ORF">SAMN05216403_13219</name>
</gene>
<evidence type="ECO:0000313" key="2">
    <source>
        <dbReference type="Proteomes" id="UP000236751"/>
    </source>
</evidence>
<proteinExistence type="predicted"/>
<protein>
    <submittedName>
        <fullName evidence="1">Uncharacterized protein</fullName>
    </submittedName>
</protein>
<dbReference type="AlphaFoldDB" id="A0A1H5XKC5"/>
<reference evidence="1 2" key="1">
    <citation type="submission" date="2016-10" db="EMBL/GenBank/DDBJ databases">
        <authorList>
            <person name="de Groot N.N."/>
        </authorList>
    </citation>
    <scope>NUCLEOTIDE SEQUENCE [LARGE SCALE GENOMIC DNA]</scope>
    <source>
        <strain evidence="1 2">Nl13</strain>
    </source>
</reference>
<organism evidence="1 2">
    <name type="scientific">Nitrosospira multiformis (strain ATCC 25196 / NCIMB 11849 / C 71)</name>
    <dbReference type="NCBI Taxonomy" id="323848"/>
    <lineage>
        <taxon>Bacteria</taxon>
        <taxon>Pseudomonadati</taxon>
        <taxon>Pseudomonadota</taxon>
        <taxon>Betaproteobacteria</taxon>
        <taxon>Nitrosomonadales</taxon>
        <taxon>Nitrosomonadaceae</taxon>
        <taxon>Nitrosospira</taxon>
    </lineage>
</organism>
<evidence type="ECO:0000313" key="1">
    <source>
        <dbReference type="EMBL" id="SEG11935.1"/>
    </source>
</evidence>
<sequence length="87" mass="10060">MWHYAIIVMAASCSQRRPDNDFKTEVNQYIGGVLRMLFVFHYDFPPVACQASTAFNRFSINSMLCSLFNYTNFKMQTGRSSHIHQGI</sequence>
<dbReference type="Proteomes" id="UP000236751">
    <property type="component" value="Unassembled WGS sequence"/>
</dbReference>